<proteinExistence type="predicted"/>
<accession>K8PB41</accession>
<gene>
    <name evidence="1" type="ORF">HMPREF9696_01220</name>
</gene>
<dbReference type="HOGENOM" id="CLU_1159183_0_0_5"/>
<organism evidence="1 2">
    <name type="scientific">Afipia clevelandensis ATCC 49720</name>
    <dbReference type="NCBI Taxonomy" id="883079"/>
    <lineage>
        <taxon>Bacteria</taxon>
        <taxon>Pseudomonadati</taxon>
        <taxon>Pseudomonadota</taxon>
        <taxon>Alphaproteobacteria</taxon>
        <taxon>Hyphomicrobiales</taxon>
        <taxon>Nitrobacteraceae</taxon>
        <taxon>Afipia</taxon>
    </lineage>
</organism>
<evidence type="ECO:0000313" key="2">
    <source>
        <dbReference type="Proteomes" id="UP000001095"/>
    </source>
</evidence>
<dbReference type="AlphaFoldDB" id="K8PB41"/>
<reference evidence="1 2" key="1">
    <citation type="submission" date="2012-04" db="EMBL/GenBank/DDBJ databases">
        <title>The Genome Sequence of Afipia clevelandensis ATCC 49720.</title>
        <authorList>
            <consortium name="The Broad Institute Genome Sequencing Platform"/>
            <person name="Earl A."/>
            <person name="Ward D."/>
            <person name="Feldgarden M."/>
            <person name="Gevers D."/>
            <person name="Huys G."/>
            <person name="Walker B."/>
            <person name="Young S.K."/>
            <person name="Zeng Q."/>
            <person name="Gargeya S."/>
            <person name="Fitzgerald M."/>
            <person name="Haas B."/>
            <person name="Abouelleil A."/>
            <person name="Alvarado L."/>
            <person name="Arachchi H.M."/>
            <person name="Berlin A."/>
            <person name="Chapman S.B."/>
            <person name="Goldberg J."/>
            <person name="Griggs A."/>
            <person name="Gujja S."/>
            <person name="Hansen M."/>
            <person name="Howarth C."/>
            <person name="Imamovic A."/>
            <person name="Larimer J."/>
            <person name="McCowen C."/>
            <person name="Montmayeur A."/>
            <person name="Murphy C."/>
            <person name="Neiman D."/>
            <person name="Pearson M."/>
            <person name="Priest M."/>
            <person name="Roberts A."/>
            <person name="Saif S."/>
            <person name="Shea T."/>
            <person name="Sisk P."/>
            <person name="Sykes S."/>
            <person name="Wortman J."/>
            <person name="Nusbaum C."/>
            <person name="Birren B."/>
        </authorList>
    </citation>
    <scope>NUCLEOTIDE SEQUENCE [LARGE SCALE GENOMIC DNA]</scope>
    <source>
        <strain evidence="1 2">ATCC 49720</strain>
    </source>
</reference>
<keyword evidence="2" id="KW-1185">Reference proteome</keyword>
<sequence length="239" mass="26490">MEYEYDPEVPYWRADVDAQALYDAHGRVGPEVTDLLLELELAKPSGVDDIGPVAIMDGRFSDAYLGDHTFTWIFTPGEGPDSAIVIPIWQDGRVVDLLALSADDVRNWGCVTGKGIVAGTIPDGQPVRVYEAPWRWVKYGCDGVVILAKSAFPALSGSPVIYAESIDHAENLAERVFVRPVLERPDDPSARLIAAENAELEARDRIHIDEERYDEIDEEILQRAVVETVAQLKLEGIFN</sequence>
<dbReference type="RefSeq" id="WP_002712086.1">
    <property type="nucleotide sequence ID" value="NZ_KB375281.1"/>
</dbReference>
<evidence type="ECO:0000313" key="1">
    <source>
        <dbReference type="EMBL" id="EKS38751.1"/>
    </source>
</evidence>
<name>K8PB41_9BRAD</name>
<comment type="caution">
    <text evidence="1">The sequence shown here is derived from an EMBL/GenBank/DDBJ whole genome shotgun (WGS) entry which is preliminary data.</text>
</comment>
<dbReference type="Proteomes" id="UP000001095">
    <property type="component" value="Unassembled WGS sequence"/>
</dbReference>
<dbReference type="EMBL" id="AGWY01000006">
    <property type="protein sequence ID" value="EKS38751.1"/>
    <property type="molecule type" value="Genomic_DNA"/>
</dbReference>
<dbReference type="PATRIC" id="fig|883079.3.peg.1236"/>
<dbReference type="OrthoDB" id="9799053at2"/>
<protein>
    <submittedName>
        <fullName evidence="1">Uncharacterized protein</fullName>
    </submittedName>
</protein>